<dbReference type="Proteomes" id="UP001152561">
    <property type="component" value="Unassembled WGS sequence"/>
</dbReference>
<reference evidence="2" key="1">
    <citation type="journal article" date="2023" name="Proc. Natl. Acad. Sci. U.S.A.">
        <title>Genomic and structural basis for evolution of tropane alkaloid biosynthesis.</title>
        <authorList>
            <person name="Wanga Y.-J."/>
            <person name="Taina T."/>
            <person name="Yua J.-Y."/>
            <person name="Lia J."/>
            <person name="Xua B."/>
            <person name="Chenc J."/>
            <person name="D'Auriad J.C."/>
            <person name="Huanga J.-P."/>
            <person name="Huanga S.-X."/>
        </authorList>
    </citation>
    <scope>NUCLEOTIDE SEQUENCE [LARGE SCALE GENOMIC DNA]</scope>
    <source>
        <strain evidence="2">cv. KIB-2019</strain>
    </source>
</reference>
<keyword evidence="2" id="KW-1185">Reference proteome</keyword>
<protein>
    <submittedName>
        <fullName evidence="1">Uncharacterized protein</fullName>
    </submittedName>
</protein>
<gene>
    <name evidence="1" type="ORF">K7X08_006302</name>
</gene>
<comment type="caution">
    <text evidence="1">The sequence shown here is derived from an EMBL/GenBank/DDBJ whole genome shotgun (WGS) entry which is preliminary data.</text>
</comment>
<sequence length="67" mass="7359">MPVVVHSSESTSSIVFSGVFKNQISATTTSTTIVYFPFQYRSSGLSLDFLNFSLDLDRLVPIVSIPN</sequence>
<accession>A0A9Q1MVT3</accession>
<evidence type="ECO:0000313" key="1">
    <source>
        <dbReference type="EMBL" id="KAJ8569725.1"/>
    </source>
</evidence>
<evidence type="ECO:0000313" key="2">
    <source>
        <dbReference type="Proteomes" id="UP001152561"/>
    </source>
</evidence>
<proteinExistence type="predicted"/>
<dbReference type="AlphaFoldDB" id="A0A9Q1MVT3"/>
<dbReference type="EMBL" id="JAJAGQ010000002">
    <property type="protein sequence ID" value="KAJ8569725.1"/>
    <property type="molecule type" value="Genomic_DNA"/>
</dbReference>
<name>A0A9Q1MVT3_9SOLA</name>
<organism evidence="1 2">
    <name type="scientific">Anisodus acutangulus</name>
    <dbReference type="NCBI Taxonomy" id="402998"/>
    <lineage>
        <taxon>Eukaryota</taxon>
        <taxon>Viridiplantae</taxon>
        <taxon>Streptophyta</taxon>
        <taxon>Embryophyta</taxon>
        <taxon>Tracheophyta</taxon>
        <taxon>Spermatophyta</taxon>
        <taxon>Magnoliopsida</taxon>
        <taxon>eudicotyledons</taxon>
        <taxon>Gunneridae</taxon>
        <taxon>Pentapetalae</taxon>
        <taxon>asterids</taxon>
        <taxon>lamiids</taxon>
        <taxon>Solanales</taxon>
        <taxon>Solanaceae</taxon>
        <taxon>Solanoideae</taxon>
        <taxon>Hyoscyameae</taxon>
        <taxon>Anisodus</taxon>
    </lineage>
</organism>